<evidence type="ECO:0000313" key="3">
    <source>
        <dbReference type="Proteomes" id="UP000811899"/>
    </source>
</evidence>
<evidence type="ECO:0000259" key="1">
    <source>
        <dbReference type="Pfam" id="PF01966"/>
    </source>
</evidence>
<dbReference type="Pfam" id="PF01966">
    <property type="entry name" value="HD"/>
    <property type="match status" value="1"/>
</dbReference>
<reference evidence="2 3" key="1">
    <citation type="submission" date="2021-05" db="EMBL/GenBank/DDBJ databases">
        <title>The draft genome of Geobacter pelophilus DSM 12255.</title>
        <authorList>
            <person name="Xu Z."/>
            <person name="Masuda Y."/>
            <person name="Itoh H."/>
            <person name="Senoo K."/>
        </authorList>
    </citation>
    <scope>NUCLEOTIDE SEQUENCE [LARGE SCALE GENOMIC DNA]</scope>
    <source>
        <strain evidence="2 3">DSM 12255</strain>
    </source>
</reference>
<dbReference type="InterPro" id="IPR006674">
    <property type="entry name" value="HD_domain"/>
</dbReference>
<dbReference type="SUPFAM" id="SSF109604">
    <property type="entry name" value="HD-domain/PDEase-like"/>
    <property type="match status" value="1"/>
</dbReference>
<dbReference type="AlphaFoldDB" id="A0AAW4L6A6"/>
<protein>
    <submittedName>
        <fullName evidence="2">HD domain-containing protein</fullName>
    </submittedName>
</protein>
<gene>
    <name evidence="2" type="ORF">KI809_19160</name>
</gene>
<keyword evidence="3" id="KW-1185">Reference proteome</keyword>
<dbReference type="RefSeq" id="WP_214173207.1">
    <property type="nucleotide sequence ID" value="NZ_JAHCVJ010000012.1"/>
</dbReference>
<accession>A0AAW4L6A6</accession>
<proteinExistence type="predicted"/>
<name>A0AAW4L6A6_9BACT</name>
<dbReference type="EMBL" id="JAHCVJ010000012">
    <property type="protein sequence ID" value="MBT0666433.1"/>
    <property type="molecule type" value="Genomic_DNA"/>
</dbReference>
<dbReference type="Proteomes" id="UP000811899">
    <property type="component" value="Unassembled WGS sequence"/>
</dbReference>
<feature type="domain" description="HD" evidence="1">
    <location>
        <begin position="69"/>
        <end position="165"/>
    </location>
</feature>
<sequence>MQIFNYEINEILESCTSILPPAHLAVAVDILAILDKEGYVSSIYNKFPQSRATGTTSTHSILAKISLRDHSIHVARKFQAMVDHRQLLYPLGIIACLAHDIGKIPRICNQLPGEYTMTKHARAGAVAMERLIDGRLTTREALAVILAIRHHHDCNTNASPILDLLRRADCEARDDELIGLFRGEA</sequence>
<organism evidence="2 3">
    <name type="scientific">Geoanaerobacter pelophilus</name>
    <dbReference type="NCBI Taxonomy" id="60036"/>
    <lineage>
        <taxon>Bacteria</taxon>
        <taxon>Pseudomonadati</taxon>
        <taxon>Thermodesulfobacteriota</taxon>
        <taxon>Desulfuromonadia</taxon>
        <taxon>Geobacterales</taxon>
        <taxon>Geobacteraceae</taxon>
        <taxon>Geoanaerobacter</taxon>
    </lineage>
</organism>
<evidence type="ECO:0000313" key="2">
    <source>
        <dbReference type="EMBL" id="MBT0666433.1"/>
    </source>
</evidence>
<comment type="caution">
    <text evidence="2">The sequence shown here is derived from an EMBL/GenBank/DDBJ whole genome shotgun (WGS) entry which is preliminary data.</text>
</comment>
<dbReference type="Gene3D" id="1.10.3210.10">
    <property type="entry name" value="Hypothetical protein af1432"/>
    <property type="match status" value="1"/>
</dbReference>